<evidence type="ECO:0000259" key="2">
    <source>
        <dbReference type="PROSITE" id="PS50158"/>
    </source>
</evidence>
<accession>A0ABQ4YVS8</accession>
<dbReference type="SMART" id="SM00343">
    <property type="entry name" value="ZnF_C2HC"/>
    <property type="match status" value="2"/>
</dbReference>
<protein>
    <submittedName>
        <fullName evidence="3">Reverse transcriptase domain-containing protein</fullName>
    </submittedName>
</protein>
<feature type="domain" description="CCHC-type" evidence="2">
    <location>
        <begin position="93"/>
        <end position="109"/>
    </location>
</feature>
<dbReference type="InterPro" id="IPR036875">
    <property type="entry name" value="Znf_CCHC_sf"/>
</dbReference>
<sequence>MTDKYCPRGEMKKLKAELWNLKVKGTHVLDYNKRFQELALLCVRMFTEESDKIERYNVAQAYIVGTGEKKEYAGTLPLCNMCKLHHNGSCTVKCRNCKKVGHMTQDCRNPTAAKNQRTLTCYECGNQWHYRSDCLELKNQNHGNQAGGTGTHGMVHAIVVGETDQGLDDMEEDIHT</sequence>
<dbReference type="SUPFAM" id="SSF57756">
    <property type="entry name" value="Retrovirus zinc finger-like domains"/>
    <property type="match status" value="1"/>
</dbReference>
<feature type="domain" description="CCHC-type" evidence="2">
    <location>
        <begin position="121"/>
        <end position="134"/>
    </location>
</feature>
<keyword evidence="1" id="KW-0479">Metal-binding</keyword>
<gene>
    <name evidence="3" type="ORF">Tco_0748092</name>
</gene>
<proteinExistence type="predicted"/>
<keyword evidence="1" id="KW-0862">Zinc</keyword>
<keyword evidence="3" id="KW-0548">Nucleotidyltransferase</keyword>
<keyword evidence="3" id="KW-0695">RNA-directed DNA polymerase</keyword>
<dbReference type="Proteomes" id="UP001151760">
    <property type="component" value="Unassembled WGS sequence"/>
</dbReference>
<dbReference type="InterPro" id="IPR001878">
    <property type="entry name" value="Znf_CCHC"/>
</dbReference>
<evidence type="ECO:0000256" key="1">
    <source>
        <dbReference type="PROSITE-ProRule" id="PRU00047"/>
    </source>
</evidence>
<dbReference type="Gene3D" id="4.10.60.10">
    <property type="entry name" value="Zinc finger, CCHC-type"/>
    <property type="match status" value="1"/>
</dbReference>
<dbReference type="Pfam" id="PF00098">
    <property type="entry name" value="zf-CCHC"/>
    <property type="match status" value="1"/>
</dbReference>
<evidence type="ECO:0000313" key="3">
    <source>
        <dbReference type="EMBL" id="GJS81551.1"/>
    </source>
</evidence>
<dbReference type="PROSITE" id="PS50158">
    <property type="entry name" value="ZF_CCHC"/>
    <property type="match status" value="2"/>
</dbReference>
<keyword evidence="1" id="KW-0863">Zinc-finger</keyword>
<reference evidence="3" key="1">
    <citation type="journal article" date="2022" name="Int. J. Mol. Sci.">
        <title>Draft Genome of Tanacetum Coccineum: Genomic Comparison of Closely Related Tanacetum-Family Plants.</title>
        <authorList>
            <person name="Yamashiro T."/>
            <person name="Shiraishi A."/>
            <person name="Nakayama K."/>
            <person name="Satake H."/>
        </authorList>
    </citation>
    <scope>NUCLEOTIDE SEQUENCE</scope>
</reference>
<keyword evidence="3" id="KW-0808">Transferase</keyword>
<comment type="caution">
    <text evidence="3">The sequence shown here is derived from an EMBL/GenBank/DDBJ whole genome shotgun (WGS) entry which is preliminary data.</text>
</comment>
<evidence type="ECO:0000313" key="4">
    <source>
        <dbReference type="Proteomes" id="UP001151760"/>
    </source>
</evidence>
<reference evidence="3" key="2">
    <citation type="submission" date="2022-01" db="EMBL/GenBank/DDBJ databases">
        <authorList>
            <person name="Yamashiro T."/>
            <person name="Shiraishi A."/>
            <person name="Satake H."/>
            <person name="Nakayama K."/>
        </authorList>
    </citation>
    <scope>NUCLEOTIDE SEQUENCE</scope>
</reference>
<dbReference type="GO" id="GO:0003964">
    <property type="term" value="F:RNA-directed DNA polymerase activity"/>
    <property type="evidence" value="ECO:0007669"/>
    <property type="project" value="UniProtKB-KW"/>
</dbReference>
<dbReference type="EMBL" id="BQNB010010756">
    <property type="protein sequence ID" value="GJS81551.1"/>
    <property type="molecule type" value="Genomic_DNA"/>
</dbReference>
<name>A0ABQ4YVS8_9ASTR</name>
<organism evidence="3 4">
    <name type="scientific">Tanacetum coccineum</name>
    <dbReference type="NCBI Taxonomy" id="301880"/>
    <lineage>
        <taxon>Eukaryota</taxon>
        <taxon>Viridiplantae</taxon>
        <taxon>Streptophyta</taxon>
        <taxon>Embryophyta</taxon>
        <taxon>Tracheophyta</taxon>
        <taxon>Spermatophyta</taxon>
        <taxon>Magnoliopsida</taxon>
        <taxon>eudicotyledons</taxon>
        <taxon>Gunneridae</taxon>
        <taxon>Pentapetalae</taxon>
        <taxon>asterids</taxon>
        <taxon>campanulids</taxon>
        <taxon>Asterales</taxon>
        <taxon>Asteraceae</taxon>
        <taxon>Asteroideae</taxon>
        <taxon>Anthemideae</taxon>
        <taxon>Anthemidinae</taxon>
        <taxon>Tanacetum</taxon>
    </lineage>
</organism>
<keyword evidence="4" id="KW-1185">Reference proteome</keyword>